<proteinExistence type="predicted"/>
<keyword evidence="4" id="KW-0249">Electron transport</keyword>
<sequence>MTPYDLQFMKRFALIIAALMALTVVLIVAAHHIYGKQEREPNAAIAAQVGERISPIGAVYAGATGDAALALAQQRAAEAAKAQVAYDGTLDGGVIYGKLCTTCHTGGVAGAPKLEKAAWAARIAQGNDTLYTHAIGGFAGAAGNMPARGGNPSLTDDQVKATVDWMLANLQ</sequence>
<keyword evidence="10" id="KW-1185">Reference proteome</keyword>
<dbReference type="PRINTS" id="PR00607">
    <property type="entry name" value="CYTCHROMECIE"/>
</dbReference>
<accession>A0A2P1PMF3</accession>
<feature type="domain" description="Cytochrome c" evidence="8">
    <location>
        <begin position="87"/>
        <end position="170"/>
    </location>
</feature>
<keyword evidence="7" id="KW-1133">Transmembrane helix</keyword>
<dbReference type="InterPro" id="IPR002323">
    <property type="entry name" value="Cyt_CIE"/>
</dbReference>
<evidence type="ECO:0000256" key="7">
    <source>
        <dbReference type="SAM" id="Phobius"/>
    </source>
</evidence>
<evidence type="ECO:0000256" key="2">
    <source>
        <dbReference type="ARBA" id="ARBA00022617"/>
    </source>
</evidence>
<dbReference type="Pfam" id="PF13442">
    <property type="entry name" value="Cytochrome_CBB3"/>
    <property type="match status" value="1"/>
</dbReference>
<keyword evidence="3 6" id="KW-0479">Metal-binding</keyword>
<organism evidence="9 10">
    <name type="scientific">Ahniella affigens</name>
    <dbReference type="NCBI Taxonomy" id="2021234"/>
    <lineage>
        <taxon>Bacteria</taxon>
        <taxon>Pseudomonadati</taxon>
        <taxon>Pseudomonadota</taxon>
        <taxon>Gammaproteobacteria</taxon>
        <taxon>Lysobacterales</taxon>
        <taxon>Rhodanobacteraceae</taxon>
        <taxon>Ahniella</taxon>
    </lineage>
</organism>
<keyword evidence="2 6" id="KW-0349">Heme</keyword>
<evidence type="ECO:0000259" key="8">
    <source>
        <dbReference type="PROSITE" id="PS51007"/>
    </source>
</evidence>
<evidence type="ECO:0000256" key="1">
    <source>
        <dbReference type="ARBA" id="ARBA00022448"/>
    </source>
</evidence>
<dbReference type="PANTHER" id="PTHR40942">
    <property type="match status" value="1"/>
</dbReference>
<evidence type="ECO:0000256" key="5">
    <source>
        <dbReference type="ARBA" id="ARBA00023004"/>
    </source>
</evidence>
<dbReference type="GO" id="GO:0005506">
    <property type="term" value="F:iron ion binding"/>
    <property type="evidence" value="ECO:0007669"/>
    <property type="project" value="InterPro"/>
</dbReference>
<dbReference type="PROSITE" id="PS51007">
    <property type="entry name" value="CYTC"/>
    <property type="match status" value="1"/>
</dbReference>
<evidence type="ECO:0000313" key="9">
    <source>
        <dbReference type="EMBL" id="AVP96024.1"/>
    </source>
</evidence>
<keyword evidence="7" id="KW-0812">Transmembrane</keyword>
<dbReference type="InterPro" id="IPR009056">
    <property type="entry name" value="Cyt_c-like_dom"/>
</dbReference>
<evidence type="ECO:0000256" key="6">
    <source>
        <dbReference type="PROSITE-ProRule" id="PRU00433"/>
    </source>
</evidence>
<gene>
    <name evidence="9" type="ORF">C7S18_01920</name>
</gene>
<dbReference type="PANTHER" id="PTHR40942:SF4">
    <property type="entry name" value="CYTOCHROME C5"/>
    <property type="match status" value="1"/>
</dbReference>
<evidence type="ECO:0000313" key="10">
    <source>
        <dbReference type="Proteomes" id="UP000241074"/>
    </source>
</evidence>
<name>A0A2P1PMF3_9GAMM</name>
<dbReference type="GO" id="GO:0020037">
    <property type="term" value="F:heme binding"/>
    <property type="evidence" value="ECO:0007669"/>
    <property type="project" value="InterPro"/>
</dbReference>
<protein>
    <submittedName>
        <fullName evidence="9">Cytochrome c5 family protein</fullName>
    </submittedName>
</protein>
<evidence type="ECO:0000256" key="3">
    <source>
        <dbReference type="ARBA" id="ARBA00022723"/>
    </source>
</evidence>
<reference evidence="9 10" key="1">
    <citation type="submission" date="2018-03" db="EMBL/GenBank/DDBJ databases">
        <title>Ahniella affigens gen. nov., sp. nov., a gammaproteobacterium isolated from sandy soil near a stream.</title>
        <authorList>
            <person name="Ko Y."/>
            <person name="Kim J.-H."/>
        </authorList>
    </citation>
    <scope>NUCLEOTIDE SEQUENCE [LARGE SCALE GENOMIC DNA]</scope>
    <source>
        <strain evidence="9 10">D13</strain>
    </source>
</reference>
<reference evidence="9 10" key="2">
    <citation type="submission" date="2018-03" db="EMBL/GenBank/DDBJ databases">
        <authorList>
            <person name="Keele B.F."/>
        </authorList>
    </citation>
    <scope>NUCLEOTIDE SEQUENCE [LARGE SCALE GENOMIC DNA]</scope>
    <source>
        <strain evidence="9 10">D13</strain>
    </source>
</reference>
<dbReference type="GO" id="GO:0009055">
    <property type="term" value="F:electron transfer activity"/>
    <property type="evidence" value="ECO:0007669"/>
    <property type="project" value="InterPro"/>
</dbReference>
<dbReference type="AlphaFoldDB" id="A0A2P1PMF3"/>
<dbReference type="Gene3D" id="1.10.760.10">
    <property type="entry name" value="Cytochrome c-like domain"/>
    <property type="match status" value="1"/>
</dbReference>
<keyword evidence="1" id="KW-0813">Transport</keyword>
<dbReference type="KEGG" id="xba:C7S18_01920"/>
<dbReference type="EMBL" id="CP027860">
    <property type="protein sequence ID" value="AVP96024.1"/>
    <property type="molecule type" value="Genomic_DNA"/>
</dbReference>
<evidence type="ECO:0000256" key="4">
    <source>
        <dbReference type="ARBA" id="ARBA00022982"/>
    </source>
</evidence>
<dbReference type="Proteomes" id="UP000241074">
    <property type="component" value="Chromosome"/>
</dbReference>
<dbReference type="SUPFAM" id="SSF46626">
    <property type="entry name" value="Cytochrome c"/>
    <property type="match status" value="1"/>
</dbReference>
<feature type="transmembrane region" description="Helical" evidence="7">
    <location>
        <begin position="12"/>
        <end position="34"/>
    </location>
</feature>
<dbReference type="InterPro" id="IPR036909">
    <property type="entry name" value="Cyt_c-like_dom_sf"/>
</dbReference>
<keyword evidence="7" id="KW-0472">Membrane</keyword>
<dbReference type="RefSeq" id="WP_106889953.1">
    <property type="nucleotide sequence ID" value="NZ_CP027860.1"/>
</dbReference>
<keyword evidence="5 6" id="KW-0408">Iron</keyword>
<dbReference type="OrthoDB" id="9814708at2"/>